<dbReference type="Proteomes" id="UP000504629">
    <property type="component" value="Unplaced"/>
</dbReference>
<dbReference type="Gene3D" id="1.10.2080.10">
    <property type="entry name" value="Insect odorant-binding protein A10/Ejaculatory bulb-specific protein 3"/>
    <property type="match status" value="2"/>
</dbReference>
<dbReference type="KEGG" id="bman:114244760"/>
<dbReference type="InterPro" id="IPR005055">
    <property type="entry name" value="A10/PebIII"/>
</dbReference>
<dbReference type="InterPro" id="IPR036682">
    <property type="entry name" value="OS_D_A10/PebIII_sf"/>
</dbReference>
<proteinExistence type="predicted"/>
<dbReference type="Pfam" id="PF03392">
    <property type="entry name" value="OS-D"/>
    <property type="match status" value="2"/>
</dbReference>
<dbReference type="SUPFAM" id="SSF100910">
    <property type="entry name" value="Chemosensory protein Csp2"/>
    <property type="match status" value="2"/>
</dbReference>
<sequence>MIENFYSKCTISKSVLFLCLIFLPYALNQKYYDSRYDYYDIDHLVQNPRLLKKYLDCFLGKGPCTPIGRLFKQVMPEVITTACAKCTPTQKRFARKTFNAFRRYFPETLMELRRKFDPESKYYDAFEKFVIMKSVIVLSCLLAACLAADLSKYENFDVEPIVTSDRLLKAYINCFLDKGRCTPEASDFKKALPDTIATNCGKCTEKQKANVRKVIKVIQQKHSTEWEKLVKKHDPSGKHRADFDKFLLGS</sequence>
<dbReference type="RefSeq" id="XP_028032461.1">
    <property type="nucleotide sequence ID" value="XM_028176660.1"/>
</dbReference>
<dbReference type="OrthoDB" id="6344725at2759"/>
<dbReference type="GeneID" id="114244760"/>
<protein>
    <submittedName>
        <fullName evidence="2">Uncharacterized protein LOC114244760</fullName>
    </submittedName>
</protein>
<dbReference type="PANTHER" id="PTHR11257">
    <property type="entry name" value="CHEMOSENSORY PROTEIN-RELATED"/>
    <property type="match status" value="1"/>
</dbReference>
<dbReference type="PANTHER" id="PTHR11257:SF13">
    <property type="entry name" value="GEO07322P1"/>
    <property type="match status" value="1"/>
</dbReference>
<evidence type="ECO:0000313" key="1">
    <source>
        <dbReference type="Proteomes" id="UP000504629"/>
    </source>
</evidence>
<reference evidence="2" key="1">
    <citation type="submission" date="2025-08" db="UniProtKB">
        <authorList>
            <consortium name="RefSeq"/>
        </authorList>
    </citation>
    <scope>IDENTIFICATION</scope>
    <source>
        <tissue evidence="2">Silk gland</tissue>
    </source>
</reference>
<keyword evidence="1" id="KW-1185">Reference proteome</keyword>
<dbReference type="AlphaFoldDB" id="A0A6J2JRQ7"/>
<organism evidence="1 2">
    <name type="scientific">Bombyx mandarina</name>
    <name type="common">Wild silk moth</name>
    <name type="synonym">Wild silkworm</name>
    <dbReference type="NCBI Taxonomy" id="7092"/>
    <lineage>
        <taxon>Eukaryota</taxon>
        <taxon>Metazoa</taxon>
        <taxon>Ecdysozoa</taxon>
        <taxon>Arthropoda</taxon>
        <taxon>Hexapoda</taxon>
        <taxon>Insecta</taxon>
        <taxon>Pterygota</taxon>
        <taxon>Neoptera</taxon>
        <taxon>Endopterygota</taxon>
        <taxon>Lepidoptera</taxon>
        <taxon>Glossata</taxon>
        <taxon>Ditrysia</taxon>
        <taxon>Bombycoidea</taxon>
        <taxon>Bombycidae</taxon>
        <taxon>Bombycinae</taxon>
        <taxon>Bombyx</taxon>
    </lineage>
</organism>
<gene>
    <name evidence="2" type="primary">LOC114244760</name>
</gene>
<name>A0A6J2JRQ7_BOMMA</name>
<dbReference type="CTD" id="751799"/>
<accession>A0A6J2JRQ7</accession>
<evidence type="ECO:0000313" key="2">
    <source>
        <dbReference type="RefSeq" id="XP_028032461.1"/>
    </source>
</evidence>